<dbReference type="GO" id="GO:0006520">
    <property type="term" value="P:amino acid metabolic process"/>
    <property type="evidence" value="ECO:0007669"/>
    <property type="project" value="UniProtKB-ARBA"/>
</dbReference>
<dbReference type="STRING" id="401625.A0A0P1BFC9"/>
<dbReference type="PANTHER" id="PTHR39199:SF1">
    <property type="entry name" value="BLR5128 PROTEIN"/>
    <property type="match status" value="1"/>
</dbReference>
<protein>
    <recommendedName>
        <fullName evidence="1">DUF2241 domain-containing protein</fullName>
    </recommendedName>
</protein>
<organism evidence="2 3">
    <name type="scientific">Ceraceosorus bombacis</name>
    <dbReference type="NCBI Taxonomy" id="401625"/>
    <lineage>
        <taxon>Eukaryota</taxon>
        <taxon>Fungi</taxon>
        <taxon>Dikarya</taxon>
        <taxon>Basidiomycota</taxon>
        <taxon>Ustilaginomycotina</taxon>
        <taxon>Exobasidiomycetes</taxon>
        <taxon>Ceraceosorales</taxon>
        <taxon>Ceraceosoraceae</taxon>
        <taxon>Ceraceosorus</taxon>
    </lineage>
</organism>
<dbReference type="PANTHER" id="PTHR39199">
    <property type="entry name" value="BLR5128 PROTEIN"/>
    <property type="match status" value="1"/>
</dbReference>
<name>A0A0P1BFC9_9BASI</name>
<dbReference type="Proteomes" id="UP000054845">
    <property type="component" value="Unassembled WGS sequence"/>
</dbReference>
<dbReference type="InterPro" id="IPR018717">
    <property type="entry name" value="DUF2241"/>
</dbReference>
<proteinExistence type="predicted"/>
<accession>A0A0P1BFC9</accession>
<dbReference type="GO" id="GO:0046394">
    <property type="term" value="P:carboxylic acid biosynthetic process"/>
    <property type="evidence" value="ECO:0007669"/>
    <property type="project" value="UniProtKB-ARBA"/>
</dbReference>
<evidence type="ECO:0000313" key="3">
    <source>
        <dbReference type="Proteomes" id="UP000054845"/>
    </source>
</evidence>
<dbReference type="OrthoDB" id="10064407at2759"/>
<dbReference type="Pfam" id="PF10000">
    <property type="entry name" value="ACT_3"/>
    <property type="match status" value="1"/>
</dbReference>
<dbReference type="Gene3D" id="3.30.2130.10">
    <property type="entry name" value="VC0802-like"/>
    <property type="match status" value="2"/>
</dbReference>
<evidence type="ECO:0000313" key="2">
    <source>
        <dbReference type="EMBL" id="CEH14606.1"/>
    </source>
</evidence>
<sequence length="117" mass="12705">MAVSDLQGMLSGMEPTLHVEPYAYLIFSNESPPSFPLLGPGATAIIPFAQITEDEEGTTLIVRLAEAEALNRRPDFVLGISCNVIAAGKHDHLFVDVERGEDALEALRRLSQEAREG</sequence>
<keyword evidence="3" id="KW-1185">Reference proteome</keyword>
<feature type="domain" description="DUF2241" evidence="1">
    <location>
        <begin position="3"/>
        <end position="77"/>
    </location>
</feature>
<dbReference type="SUPFAM" id="SSF55021">
    <property type="entry name" value="ACT-like"/>
    <property type="match status" value="2"/>
</dbReference>
<dbReference type="EMBL" id="CCYA01000243">
    <property type="protein sequence ID" value="CEH14606.1"/>
    <property type="molecule type" value="Genomic_DNA"/>
</dbReference>
<reference evidence="2 3" key="1">
    <citation type="submission" date="2014-09" db="EMBL/GenBank/DDBJ databases">
        <authorList>
            <person name="Magalhaes I.L.F."/>
            <person name="Oliveira U."/>
            <person name="Santos F.R."/>
            <person name="Vidigal T.H.D.A."/>
            <person name="Brescovit A.D."/>
            <person name="Santos A.J."/>
        </authorList>
    </citation>
    <scope>NUCLEOTIDE SEQUENCE [LARGE SCALE GENOMIC DNA]</scope>
</reference>
<evidence type="ECO:0000259" key="1">
    <source>
        <dbReference type="Pfam" id="PF10000"/>
    </source>
</evidence>
<dbReference type="AlphaFoldDB" id="A0A0P1BFC9"/>
<dbReference type="InterPro" id="IPR045865">
    <property type="entry name" value="ACT-like_dom_sf"/>
</dbReference>